<keyword evidence="3" id="KW-1185">Reference proteome</keyword>
<feature type="transmembrane region" description="Helical" evidence="1">
    <location>
        <begin position="885"/>
        <end position="906"/>
    </location>
</feature>
<feature type="transmembrane region" description="Helical" evidence="1">
    <location>
        <begin position="724"/>
        <end position="752"/>
    </location>
</feature>
<dbReference type="InterPro" id="IPR045122">
    <property type="entry name" value="Csc1-like"/>
</dbReference>
<feature type="transmembrane region" description="Helical" evidence="1">
    <location>
        <begin position="635"/>
        <end position="652"/>
    </location>
</feature>
<dbReference type="OrthoDB" id="197892at2759"/>
<keyword evidence="1" id="KW-1133">Transmembrane helix</keyword>
<evidence type="ECO:0000256" key="1">
    <source>
        <dbReference type="SAM" id="Phobius"/>
    </source>
</evidence>
<dbReference type="PANTHER" id="PTHR13018">
    <property type="entry name" value="PROBABLE MEMBRANE PROTEIN DUF221-RELATED"/>
    <property type="match status" value="1"/>
</dbReference>
<reference evidence="2" key="2">
    <citation type="submission" date="2021-04" db="EMBL/GenBank/DDBJ databases">
        <authorList>
            <person name="Podell S."/>
        </authorList>
    </citation>
    <scope>NUCLEOTIDE SEQUENCE</scope>
    <source>
        <strain evidence="2">Hildebrandi</strain>
    </source>
</reference>
<dbReference type="GO" id="GO:0005886">
    <property type="term" value="C:plasma membrane"/>
    <property type="evidence" value="ECO:0007669"/>
    <property type="project" value="TreeGrafter"/>
</dbReference>
<feature type="transmembrane region" description="Helical" evidence="1">
    <location>
        <begin position="229"/>
        <end position="252"/>
    </location>
</feature>
<accession>A0A9K3LSP6</accession>
<dbReference type="Proteomes" id="UP000693970">
    <property type="component" value="Unassembled WGS sequence"/>
</dbReference>
<organism evidence="2 3">
    <name type="scientific">Nitzschia inconspicua</name>
    <dbReference type="NCBI Taxonomy" id="303405"/>
    <lineage>
        <taxon>Eukaryota</taxon>
        <taxon>Sar</taxon>
        <taxon>Stramenopiles</taxon>
        <taxon>Ochrophyta</taxon>
        <taxon>Bacillariophyta</taxon>
        <taxon>Bacillariophyceae</taxon>
        <taxon>Bacillariophycidae</taxon>
        <taxon>Bacillariales</taxon>
        <taxon>Bacillariaceae</taxon>
        <taxon>Nitzschia</taxon>
    </lineage>
</organism>
<name>A0A9K3LSP6_9STRA</name>
<comment type="caution">
    <text evidence="2">The sequence shown here is derived from an EMBL/GenBank/DDBJ whole genome shotgun (WGS) entry which is preliminary data.</text>
</comment>
<evidence type="ECO:0000313" key="2">
    <source>
        <dbReference type="EMBL" id="KAG7367293.1"/>
    </source>
</evidence>
<feature type="transmembrane region" description="Helical" evidence="1">
    <location>
        <begin position="778"/>
        <end position="796"/>
    </location>
</feature>
<keyword evidence="1" id="KW-0812">Transmembrane</keyword>
<proteinExistence type="predicted"/>
<keyword evidence="1" id="KW-0472">Membrane</keyword>
<feature type="transmembrane region" description="Helical" evidence="1">
    <location>
        <begin position="567"/>
        <end position="587"/>
    </location>
</feature>
<feature type="transmembrane region" description="Helical" evidence="1">
    <location>
        <begin position="337"/>
        <end position="354"/>
    </location>
</feature>
<evidence type="ECO:0000313" key="3">
    <source>
        <dbReference type="Proteomes" id="UP000693970"/>
    </source>
</evidence>
<reference evidence="2" key="1">
    <citation type="journal article" date="2021" name="Sci. Rep.">
        <title>Diploid genomic architecture of Nitzschia inconspicua, an elite biomass production diatom.</title>
        <authorList>
            <person name="Oliver A."/>
            <person name="Podell S."/>
            <person name="Pinowska A."/>
            <person name="Traller J.C."/>
            <person name="Smith S.R."/>
            <person name="McClure R."/>
            <person name="Beliaev A."/>
            <person name="Bohutskyi P."/>
            <person name="Hill E.A."/>
            <person name="Rabines A."/>
            <person name="Zheng H."/>
            <person name="Allen L.Z."/>
            <person name="Kuo A."/>
            <person name="Grigoriev I.V."/>
            <person name="Allen A.E."/>
            <person name="Hazlebeck D."/>
            <person name="Allen E.E."/>
        </authorList>
    </citation>
    <scope>NUCLEOTIDE SEQUENCE</scope>
    <source>
        <strain evidence="2">Hildebrandi</strain>
    </source>
</reference>
<dbReference type="EMBL" id="JAGRRH010000007">
    <property type="protein sequence ID" value="KAG7367293.1"/>
    <property type="molecule type" value="Genomic_DNA"/>
</dbReference>
<gene>
    <name evidence="2" type="ORF">IV203_029964</name>
</gene>
<feature type="transmembrane region" description="Helical" evidence="1">
    <location>
        <begin position="593"/>
        <end position="614"/>
    </location>
</feature>
<sequence>MTRTNHAGPASLMKGKLYHSTSGNGNWHVADTVSDEVGNVHEVNDKVVVASDVTQSASSAKMVGNDNGKQMIDFLKDDPREMTLGRRIALSLIDKKWYNPRAGEDDTEEQTSADMEGTLRTTSDALENGATTPTRQKIDDFDAMMHNRKPSLAKAWAYFEHVALYRYLVPEDEKEKQKKNICVRAFRKFFCKGDKKLERAEPGESDDPTRLYSPFFTPHKQLGDFGLGLGLYFSTLRVITFITLIAGLISSYNVMYFASDMYLPQEYQEELPFLLRGSAICTKRTWVPCDDCECEVSGRSFGTFPPERCAREVNGTRTFILRNDCDGTPWQLGATNFASVIWLLLSTMALGYYLKRQEIQFDEDEQTAQDYSVLITNPPADAKDPDEWKKFFEDSCDGAHVTVCTIAVDNDFLVRTLVERRERLRTISNMQEPDSSMRMLDLAKVAAEEERKRSLWGRLIAMVAPGIPEHFSRVVALDAKVEGLAQLDYPVTNVFLTFETEKDQRHVLSSLSVGSAKANRNDIRAVKDPKHLFRGKYVLNVCEPDEPNTVRWQDLNAGAWQKFKETAFTTFCTLVAIVLVAVLVNLSNDSSTVGAAFTIAIFNTLFPMFAKALCNFESHPSEGLKQTSLYFKIAAFRWVSTAVVISIITPFTNTLSHENGLVSQVYALFFADIVTTNALQLSDIMGHIKRHLLAPRAATQDAMNLNFQGTEYELAERYTDMTKILFLCLWYCSVFPGSFFLCAFSLGVKYYVDKFCLMRTWKKAPQLGTTISRFSRRYFFTIAIAVMAVISSYYWSGFPFDNICPNDSINSTYVDSVTVLPKNVSELRFAFNVTFTEEDVDYRFCNQNFMAIGSGPTFPFVPTMTTDVTDPSNWMTDDQVITTAYFGWAAVGILVIVVVKFVYGWLVMFLDQYRNSYSAVGDDQGIHYSDVTSRSAYIPQVFSGMFSYPLIACNTEKIDEELFDWTDPDRSFGYYDLSKDAAKLLADLHLEEIPGFSVVKHYPPEKSG</sequence>
<dbReference type="AlphaFoldDB" id="A0A9K3LSP6"/>
<dbReference type="GO" id="GO:0005227">
    <property type="term" value="F:calcium-activated cation channel activity"/>
    <property type="evidence" value="ECO:0007669"/>
    <property type="project" value="InterPro"/>
</dbReference>
<protein>
    <submittedName>
        <fullName evidence="2">Calcium-activated chloride channel</fullName>
    </submittedName>
</protein>
<dbReference type="PANTHER" id="PTHR13018:SF135">
    <property type="entry name" value="CSC1_OSCA1-LIKE 7TM REGION DOMAIN-CONTAINING PROTEIN"/>
    <property type="match status" value="1"/>
</dbReference>